<dbReference type="AlphaFoldDB" id="A0A9X8QKQ4"/>
<dbReference type="EMBL" id="FOEV01000011">
    <property type="protein sequence ID" value="SER01255.1"/>
    <property type="molecule type" value="Genomic_DNA"/>
</dbReference>
<evidence type="ECO:0000313" key="3">
    <source>
        <dbReference type="Proteomes" id="UP000183210"/>
    </source>
</evidence>
<dbReference type="GeneID" id="300266834"/>
<organism evidence="2 3">
    <name type="scientific">Pseudomonas lutea</name>
    <dbReference type="NCBI Taxonomy" id="243924"/>
    <lineage>
        <taxon>Bacteria</taxon>
        <taxon>Pseudomonadati</taxon>
        <taxon>Pseudomonadota</taxon>
        <taxon>Gammaproteobacteria</taxon>
        <taxon>Pseudomonadales</taxon>
        <taxon>Pseudomonadaceae</taxon>
        <taxon>Pseudomonas</taxon>
    </lineage>
</organism>
<dbReference type="RefSeq" id="WP_074827589.1">
    <property type="nucleotide sequence ID" value="NZ_FOEV01000011.1"/>
</dbReference>
<feature type="compositionally biased region" description="Basic and acidic residues" evidence="1">
    <location>
        <begin position="14"/>
        <end position="37"/>
    </location>
</feature>
<evidence type="ECO:0000313" key="2">
    <source>
        <dbReference type="EMBL" id="SER01255.1"/>
    </source>
</evidence>
<comment type="caution">
    <text evidence="2">The sequence shown here is derived from an EMBL/GenBank/DDBJ whole genome shotgun (WGS) entry which is preliminary data.</text>
</comment>
<feature type="region of interest" description="Disordered" evidence="1">
    <location>
        <begin position="1"/>
        <end position="47"/>
    </location>
</feature>
<proteinExistence type="predicted"/>
<reference evidence="2 3" key="1">
    <citation type="submission" date="2016-10" db="EMBL/GenBank/DDBJ databases">
        <authorList>
            <person name="Varghese N."/>
            <person name="Submissions S."/>
        </authorList>
    </citation>
    <scope>NUCLEOTIDE SEQUENCE [LARGE SCALE GENOMIC DNA]</scope>
    <source>
        <strain evidence="2 3">LMG 21974</strain>
    </source>
</reference>
<evidence type="ECO:0000256" key="1">
    <source>
        <dbReference type="SAM" id="MobiDB-lite"/>
    </source>
</evidence>
<protein>
    <submittedName>
        <fullName evidence="2">Uncharacterized protein</fullName>
    </submittedName>
</protein>
<gene>
    <name evidence="2" type="ORF">SAMN05216409_11125</name>
</gene>
<accession>A0A9X8QKQ4</accession>
<feature type="compositionally biased region" description="Polar residues" evidence="1">
    <location>
        <begin position="1"/>
        <end position="11"/>
    </location>
</feature>
<name>A0A9X8QKQ4_9PSED</name>
<dbReference type="Proteomes" id="UP000183210">
    <property type="component" value="Unassembled WGS sequence"/>
</dbReference>
<sequence length="118" mass="13088">MRIDSYTSSYSLDRPGRNRADSSYHEIQNEEEVRREQPATGSVSSQGLGTALLIRRVESTQPDDEVTSDAQLLTAREYVLYEQPISARSARAIASYDSIAMLPRNTGAAQVVGLDFYV</sequence>